<organism evidence="2 3">
    <name type="scientific">Agromyces ramosus</name>
    <dbReference type="NCBI Taxonomy" id="33879"/>
    <lineage>
        <taxon>Bacteria</taxon>
        <taxon>Bacillati</taxon>
        <taxon>Actinomycetota</taxon>
        <taxon>Actinomycetes</taxon>
        <taxon>Micrococcales</taxon>
        <taxon>Microbacteriaceae</taxon>
        <taxon>Agromyces</taxon>
    </lineage>
</organism>
<reference evidence="2 3" key="1">
    <citation type="submission" date="2019-02" db="EMBL/GenBank/DDBJ databases">
        <title>Genomic Encyclopedia of Type Strains, Phase IV (KMG-IV): sequencing the most valuable type-strain genomes for metagenomic binning, comparative biology and taxonomic classification.</title>
        <authorList>
            <person name="Goeker M."/>
        </authorList>
    </citation>
    <scope>NUCLEOTIDE SEQUENCE [LARGE SCALE GENOMIC DNA]</scope>
    <source>
        <strain evidence="2 3">DSM 43045</strain>
    </source>
</reference>
<dbReference type="InterPro" id="IPR036390">
    <property type="entry name" value="WH_DNA-bd_sf"/>
</dbReference>
<dbReference type="InterPro" id="IPR002831">
    <property type="entry name" value="Tscrpt_reg_TrmB_N"/>
</dbReference>
<dbReference type="Gene3D" id="1.10.10.10">
    <property type="entry name" value="Winged helix-like DNA-binding domain superfamily/Winged helix DNA-binding domain"/>
    <property type="match status" value="2"/>
</dbReference>
<keyword evidence="3" id="KW-1185">Reference proteome</keyword>
<dbReference type="Proteomes" id="UP000293289">
    <property type="component" value="Unassembled WGS sequence"/>
</dbReference>
<dbReference type="InterPro" id="IPR000792">
    <property type="entry name" value="Tscrpt_reg_LuxR_C"/>
</dbReference>
<gene>
    <name evidence="2" type="ORF">EV187_2881</name>
</gene>
<comment type="caution">
    <text evidence="2">The sequence shown here is derived from an EMBL/GenBank/DDBJ whole genome shotgun (WGS) entry which is preliminary data.</text>
</comment>
<protein>
    <submittedName>
        <fullName evidence="2">Sugar-specific transcriptional regulator TrmB</fullName>
    </submittedName>
</protein>
<dbReference type="SUPFAM" id="SSF46894">
    <property type="entry name" value="C-terminal effector domain of the bipartite response regulators"/>
    <property type="match status" value="1"/>
</dbReference>
<dbReference type="AlphaFoldDB" id="A0A4Q7M9F6"/>
<dbReference type="PANTHER" id="PTHR34293:SF1">
    <property type="entry name" value="HTH-TYPE TRANSCRIPTIONAL REGULATOR TRMBL2"/>
    <property type="match status" value="1"/>
</dbReference>
<dbReference type="InterPro" id="IPR051797">
    <property type="entry name" value="TrmB-like"/>
</dbReference>
<dbReference type="GO" id="GO:0006355">
    <property type="term" value="P:regulation of DNA-templated transcription"/>
    <property type="evidence" value="ECO:0007669"/>
    <property type="project" value="InterPro"/>
</dbReference>
<dbReference type="SMART" id="SM00421">
    <property type="entry name" value="HTH_LUXR"/>
    <property type="match status" value="1"/>
</dbReference>
<dbReference type="CDD" id="cd06170">
    <property type="entry name" value="LuxR_C_like"/>
    <property type="match status" value="1"/>
</dbReference>
<evidence type="ECO:0000313" key="2">
    <source>
        <dbReference type="EMBL" id="RZS64494.1"/>
    </source>
</evidence>
<sequence>MAAIRHGPVDGEVPVLEAIGLDDEHTSVYRLLLTTPSADVGEIARAASMPVPRVQAVVDELERLGLLARQASAQDRVVASPPSLALRPMLLERERRLTEAHEALVQLSELYRRGAVQRDVPDVVDVVLGPDAVRQRLGQLQAAAASRVDAFVLRDIALFDGSENTEEDRALARGVRYRVVVEAPVLERPGFLDQARSVMPLGEEIRVRPGLPTRLFVADGDLALLPMHSHGEQKVSGALLVHPSGLLDLVNAMFEETWRTSIRVVEGDTGLAPDEDAVDRDLLNLLMIGMTDAAAGAQLGISVRTVQRRVAELMEKAGVTTRIQLGAEAVRRAWI</sequence>
<dbReference type="InterPro" id="IPR016032">
    <property type="entry name" value="Sig_transdc_resp-reg_C-effctor"/>
</dbReference>
<dbReference type="GO" id="GO:0003677">
    <property type="term" value="F:DNA binding"/>
    <property type="evidence" value="ECO:0007669"/>
    <property type="project" value="InterPro"/>
</dbReference>
<name>A0A4Q7M9F6_9MICO</name>
<accession>A0A4Q7M9F6</accession>
<feature type="domain" description="HTH luxR-type" evidence="1">
    <location>
        <begin position="268"/>
        <end position="329"/>
    </location>
</feature>
<dbReference type="PANTHER" id="PTHR34293">
    <property type="entry name" value="HTH-TYPE TRANSCRIPTIONAL REGULATOR TRMBL2"/>
    <property type="match status" value="1"/>
</dbReference>
<dbReference type="EMBL" id="SGWY01000003">
    <property type="protein sequence ID" value="RZS64494.1"/>
    <property type="molecule type" value="Genomic_DNA"/>
</dbReference>
<dbReference type="Pfam" id="PF01978">
    <property type="entry name" value="TrmB"/>
    <property type="match status" value="1"/>
</dbReference>
<dbReference type="RefSeq" id="WP_242609613.1">
    <property type="nucleotide sequence ID" value="NZ_SGWY01000003.1"/>
</dbReference>
<dbReference type="SUPFAM" id="SSF46785">
    <property type="entry name" value="Winged helix' DNA-binding domain"/>
    <property type="match status" value="1"/>
</dbReference>
<evidence type="ECO:0000313" key="3">
    <source>
        <dbReference type="Proteomes" id="UP000293289"/>
    </source>
</evidence>
<evidence type="ECO:0000259" key="1">
    <source>
        <dbReference type="SMART" id="SM00421"/>
    </source>
</evidence>
<proteinExistence type="predicted"/>
<dbReference type="InterPro" id="IPR036388">
    <property type="entry name" value="WH-like_DNA-bd_sf"/>
</dbReference>